<dbReference type="Gene3D" id="1.25.40.10">
    <property type="entry name" value="Tetratricopeptide repeat domain"/>
    <property type="match status" value="1"/>
</dbReference>
<dbReference type="Gene3D" id="2.170.270.10">
    <property type="entry name" value="SET domain"/>
    <property type="match status" value="1"/>
</dbReference>
<dbReference type="OrthoDB" id="5945798at2759"/>
<dbReference type="PANTHER" id="PTHR47780:SF1">
    <property type="entry name" value="PROTEIN SET DOMAIN GROUP 41"/>
    <property type="match status" value="1"/>
</dbReference>
<evidence type="ECO:0000259" key="1">
    <source>
        <dbReference type="PROSITE" id="PS50280"/>
    </source>
</evidence>
<dbReference type="SUPFAM" id="SSF82199">
    <property type="entry name" value="SET domain"/>
    <property type="match status" value="2"/>
</dbReference>
<dbReference type="PANTHER" id="PTHR47780">
    <property type="entry name" value="PROTEIN SET DOMAIN GROUP 41"/>
    <property type="match status" value="1"/>
</dbReference>
<dbReference type="GeneID" id="110416839"/>
<dbReference type="AlphaFoldDB" id="A0A6J1ACE3"/>
<evidence type="ECO:0000313" key="2">
    <source>
        <dbReference type="Proteomes" id="UP000504621"/>
    </source>
</evidence>
<feature type="domain" description="SET" evidence="1">
    <location>
        <begin position="1"/>
        <end position="288"/>
    </location>
</feature>
<dbReference type="Proteomes" id="UP000504621">
    <property type="component" value="Unplaced"/>
</dbReference>
<dbReference type="RefSeq" id="XP_021284628.1">
    <property type="nucleotide sequence ID" value="XM_021428953.1"/>
</dbReference>
<name>A0A6J1ACE3_9ROSI</name>
<dbReference type="PROSITE" id="PS50280">
    <property type="entry name" value="SET"/>
    <property type="match status" value="1"/>
</dbReference>
<keyword evidence="2" id="KW-1185">Reference proteome</keyword>
<sequence>MSMTGVGGKQEEMEMEMEMRAKQDFDSGQDITPPILPISFSLYDSVLSSHCSSCFSRLPPTVAHVPRHVPLYCSPACYSSHSPLHSSSAESLLPPTCPDSSDLRTALRLLQSLPSTPPHLHRIDGLLTNHHMLTSSSPEVAAKIRQGAIAMAAARKSRNRDNEGQSDGFLLEEAVLSLIITNAVEVQDESGRSLGIAVYDLSFSWINHSCSPNACYRFSISSPHATSSFREDSSSTLRIVPSVSGEECDACGCVEHTKGNKGYELGPKIIVRSIKRIRKGEEVCVSYTDLLQPKAMRQSELRSKYQFTCSCSRCSASPTTYVDRALEEISTCNLSFSSSSFDHNLYRDEASKRVYSYMDETITEFLSVGDPESCCEKLESILNLGLHIEQVESKDGKSQLNFKLHPFHHLALNAYTTLTSAYRICSSDLLALHPEIDECQLKAFDTNRTSAAYSLLLAGATHHLFCSESSLIASAANFWTNAGESLVTLARSSLWNLFVKWGFPISEVSTIAKHKCSKCSLMDIFDAKSILSQAQRVNFEHISSDFLDCVSNMTAKIWRFLARGCHYLEIFEDPFDFRWLGQSWDFHADANRNDEDSKFITEGSYKHQAQWYTKERRIHMYEVGIHCLLYGGILAHICYGQNSQLSTHVLNILYGVDSIVH</sequence>
<proteinExistence type="predicted"/>
<dbReference type="Pfam" id="PF00856">
    <property type="entry name" value="SET"/>
    <property type="match status" value="1"/>
</dbReference>
<evidence type="ECO:0000313" key="3">
    <source>
        <dbReference type="RefSeq" id="XP_021284628.1"/>
    </source>
</evidence>
<dbReference type="CDD" id="cd20071">
    <property type="entry name" value="SET_SMYD"/>
    <property type="match status" value="1"/>
</dbReference>
<accession>A0A6J1ACE3</accession>
<organism evidence="2 3">
    <name type="scientific">Herrania umbratica</name>
    <dbReference type="NCBI Taxonomy" id="108875"/>
    <lineage>
        <taxon>Eukaryota</taxon>
        <taxon>Viridiplantae</taxon>
        <taxon>Streptophyta</taxon>
        <taxon>Embryophyta</taxon>
        <taxon>Tracheophyta</taxon>
        <taxon>Spermatophyta</taxon>
        <taxon>Magnoliopsida</taxon>
        <taxon>eudicotyledons</taxon>
        <taxon>Gunneridae</taxon>
        <taxon>Pentapetalae</taxon>
        <taxon>rosids</taxon>
        <taxon>malvids</taxon>
        <taxon>Malvales</taxon>
        <taxon>Malvaceae</taxon>
        <taxon>Byttnerioideae</taxon>
        <taxon>Herrania</taxon>
    </lineage>
</organism>
<dbReference type="InterPro" id="IPR011990">
    <property type="entry name" value="TPR-like_helical_dom_sf"/>
</dbReference>
<reference evidence="3" key="1">
    <citation type="submission" date="2025-08" db="UniProtKB">
        <authorList>
            <consortium name="RefSeq"/>
        </authorList>
    </citation>
    <scope>IDENTIFICATION</scope>
    <source>
        <tissue evidence="3">Leaf</tissue>
    </source>
</reference>
<protein>
    <submittedName>
        <fullName evidence="3">Protein SET DOMAIN GROUP 41</fullName>
    </submittedName>
</protein>
<dbReference type="InterPro" id="IPR001214">
    <property type="entry name" value="SET_dom"/>
</dbReference>
<dbReference type="InterPro" id="IPR046341">
    <property type="entry name" value="SET_dom_sf"/>
</dbReference>
<gene>
    <name evidence="3" type="primary">LOC110416839</name>
</gene>